<name>A0AA97F9Q0_9SPHN</name>
<gene>
    <name evidence="1" type="ORF">RB602_15230</name>
</gene>
<dbReference type="Gene3D" id="3.40.50.300">
    <property type="entry name" value="P-loop containing nucleotide triphosphate hydrolases"/>
    <property type="match status" value="1"/>
</dbReference>
<evidence type="ECO:0000313" key="1">
    <source>
        <dbReference type="EMBL" id="WOE76736.1"/>
    </source>
</evidence>
<dbReference type="KEGG" id="acoa:RB602_15230"/>
<keyword evidence="1" id="KW-0614">Plasmid</keyword>
<dbReference type="InterPro" id="IPR027417">
    <property type="entry name" value="P-loop_NTPase"/>
</dbReference>
<dbReference type="Proteomes" id="UP001302429">
    <property type="component" value="Plasmid unnamed"/>
</dbReference>
<dbReference type="PANTHER" id="PTHR13696">
    <property type="entry name" value="P-LOOP CONTAINING NUCLEOSIDE TRIPHOSPHATE HYDROLASE"/>
    <property type="match status" value="1"/>
</dbReference>
<dbReference type="CDD" id="cd02042">
    <property type="entry name" value="ParAB_family"/>
    <property type="match status" value="1"/>
</dbReference>
<reference evidence="1 2" key="1">
    <citation type="submission" date="2023-10" db="EMBL/GenBank/DDBJ databases">
        <title>Complete genome sequence of a Sphingomonadaceae bacterium.</title>
        <authorList>
            <person name="Yan C."/>
        </authorList>
    </citation>
    <scope>NUCLEOTIDE SEQUENCE [LARGE SCALE GENOMIC DNA]</scope>
    <source>
        <strain evidence="1 2">SCSIO 66989</strain>
        <plasmid evidence="1 2">unnamed</plasmid>
    </source>
</reference>
<protein>
    <submittedName>
        <fullName evidence="1">ParA family protein</fullName>
    </submittedName>
</protein>
<dbReference type="InterPro" id="IPR050678">
    <property type="entry name" value="DNA_Partitioning_ATPase"/>
</dbReference>
<evidence type="ECO:0000313" key="2">
    <source>
        <dbReference type="Proteomes" id="UP001302429"/>
    </source>
</evidence>
<dbReference type="RefSeq" id="WP_317084681.1">
    <property type="nucleotide sequence ID" value="NZ_CP136595.1"/>
</dbReference>
<dbReference type="InterPro" id="IPR009744">
    <property type="entry name" value="VirC1"/>
</dbReference>
<dbReference type="PANTHER" id="PTHR13696:SF96">
    <property type="entry name" value="COBQ_COBB_MIND_PARA NUCLEOTIDE BINDING DOMAIN-CONTAINING PROTEIN"/>
    <property type="match status" value="1"/>
</dbReference>
<dbReference type="AlphaFoldDB" id="A0AA97F9Q0"/>
<dbReference type="PIRSF" id="PIRSF009320">
    <property type="entry name" value="Nuc_binding_HP_1000"/>
    <property type="match status" value="1"/>
</dbReference>
<sequence>MSIIMFTNTKGGTGKTTSAFLVAEGLVENNSVAFLDCDRNRHLSKWQERRGGEGPFMIVEADNQNEDEAFNQLTELEKAYDVVIVDMEGIKSQIIYLMLQLAHLAIIPLRPSAMEIAMTADTTQIIHKCSQAARRSIPYRVLLNRLSGAIVTKAEKALRAELRADSIPVLENGLLARESYAEIFATGKTLAELAEDGKRSHHNALANARAVSTEIAKLIKEL</sequence>
<proteinExistence type="predicted"/>
<geneLocation type="plasmid" evidence="1 2">
    <name>unnamed</name>
</geneLocation>
<organism evidence="1 2">
    <name type="scientific">Alterisphingorhabdus coralli</name>
    <dbReference type="NCBI Taxonomy" id="3071408"/>
    <lineage>
        <taxon>Bacteria</taxon>
        <taxon>Pseudomonadati</taxon>
        <taxon>Pseudomonadota</taxon>
        <taxon>Alphaproteobacteria</taxon>
        <taxon>Sphingomonadales</taxon>
        <taxon>Sphingomonadaceae</taxon>
        <taxon>Alterisphingorhabdus (ex Yan et al. 2024)</taxon>
    </lineage>
</organism>
<dbReference type="EMBL" id="CP136595">
    <property type="protein sequence ID" value="WOE76736.1"/>
    <property type="molecule type" value="Genomic_DNA"/>
</dbReference>
<dbReference type="Pfam" id="PF07015">
    <property type="entry name" value="VirC1"/>
    <property type="match status" value="1"/>
</dbReference>
<dbReference type="SUPFAM" id="SSF52540">
    <property type="entry name" value="P-loop containing nucleoside triphosphate hydrolases"/>
    <property type="match status" value="1"/>
</dbReference>
<accession>A0AA97F9Q0</accession>
<keyword evidence="2" id="KW-1185">Reference proteome</keyword>